<dbReference type="GO" id="GO:0006355">
    <property type="term" value="P:regulation of DNA-templated transcription"/>
    <property type="evidence" value="ECO:0007669"/>
    <property type="project" value="InterPro"/>
</dbReference>
<dbReference type="EMBL" id="CAJVRL010000073">
    <property type="protein sequence ID" value="CAG8956753.1"/>
    <property type="molecule type" value="Genomic_DNA"/>
</dbReference>
<dbReference type="InterPro" id="IPR039327">
    <property type="entry name" value="CON7-like"/>
</dbReference>
<dbReference type="Pfam" id="PF17111">
    <property type="entry name" value="PigL_N"/>
    <property type="match status" value="1"/>
</dbReference>
<dbReference type="OrthoDB" id="5431013at2759"/>
<evidence type="ECO:0000256" key="1">
    <source>
        <dbReference type="SAM" id="MobiDB-lite"/>
    </source>
</evidence>
<reference evidence="3" key="1">
    <citation type="submission" date="2021-07" db="EMBL/GenBank/DDBJ databases">
        <authorList>
            <person name="Durling M."/>
        </authorList>
    </citation>
    <scope>NUCLEOTIDE SEQUENCE</scope>
</reference>
<feature type="region of interest" description="Disordered" evidence="1">
    <location>
        <begin position="1171"/>
        <end position="1190"/>
    </location>
</feature>
<accession>A0A9N9PVJ0</accession>
<feature type="region of interest" description="Disordered" evidence="1">
    <location>
        <begin position="868"/>
        <end position="940"/>
    </location>
</feature>
<sequence length="1190" mass="131594">MDPITAVGAVASIITLAQTALSLSKALYTLGSAVQSASEDIEALADDLRTFARSLSLLSRLLEDSKSWYSDDVYLLTAKIIRDCAELYEKIDKILVKLGSNGKNSWKVRMKFVYKEGEIRRLMKRLRDMKGTLATVLMSLQVDLQLSLLNISSSSKIQRSPEKELDSETIRHLKAAQYAVESCNVLPKYSESSESKSIINDAKIHQTEIDKQPHPIKLLARTTNTRSFVALSGKQPSSDTVPNLVCKSTTGPVFAKLNPAGKKKEEESEVRSLKSVSSTESFKSAVSVQKEVLDLAQEVKAVKGVLHAFRTALDTLETLITRRISENNTCYPGALQLKTLLLDGQKYVEETHVGHCQKHGIHYVQKCKEKTILHDISIQLMRGVVTSLHMLSAEHEVITTRKLNGLHKVCEDCLRETLEALEEVANLASRQELETEPSWSMPMKFCGATSVTEPGSYDLYISGSRRQQVPQQNLPLTKPPESSWAMFRIGSKGSCQTGFSNPENQDARPAITVFNAPSRSDTQLTTESLKKKVKPPGQVGSSRSTRSSISRDESYFRNFQPATTRTTSSDSGDSDEDIKIKVTGNARLMVGGAQIDYDDGGEIEIKSHNVDRTSSGRPSDCGLPSRDSVFSSNISVLSGVETPAVEQPGSEVFEQSYSIPEVLGPASSRTSSGTNESVKAIRDSSIFHPANRQKSMSHDTMSYLTLSRPPDRERRSKRASYSTMDQNPGSAFENSTYKLNYPAGEDLKVEDDSIGAPKKKEQQKMSLGAFLTDEKMGSWADEMEDMPVSGTYGGFDNAFGGSSSRPLESSFPHSSTPYTFGAYPRTNYHANASGFARSPNELPPSYSDYEYSDDDVEAEAGLNALRVAQEQDSSERLPNSPAYSPTSPGLNPATPCNSPKLFEEGGNNSTSVNFPEHPQHPLSFGAPPQDNKQPEPEESSDFWYSAFESIRNSKEMGYIVLSSQLETLGVETLPHPQIANELSKLVRDMPTVLNYHAQFADILAIRDSIITILKTIDQQLGFELALIGWSCVWKLLSNHEDLLTSEQKEPASTLKTTYTQLLEITGIMARYAVMENLYRNSPTMTLKPEYQSSLQHLCLSMLSYFSSAFELRRSQLTEVKINGGMNEIVFSADHKSGLEKQLQFDCESLMGDVRKADDLCRGFRVVVDVKEEDESDSEMSGEDESDGSWE</sequence>
<dbReference type="Proteomes" id="UP000696280">
    <property type="component" value="Unassembled WGS sequence"/>
</dbReference>
<proteinExistence type="predicted"/>
<feature type="compositionally biased region" description="Polar residues" evidence="1">
    <location>
        <begin position="515"/>
        <end position="527"/>
    </location>
</feature>
<organism evidence="3 4">
    <name type="scientific">Hymenoscyphus fraxineus</name>
    <dbReference type="NCBI Taxonomy" id="746836"/>
    <lineage>
        <taxon>Eukaryota</taxon>
        <taxon>Fungi</taxon>
        <taxon>Dikarya</taxon>
        <taxon>Ascomycota</taxon>
        <taxon>Pezizomycotina</taxon>
        <taxon>Leotiomycetes</taxon>
        <taxon>Helotiales</taxon>
        <taxon>Helotiaceae</taxon>
        <taxon>Hymenoscyphus</taxon>
    </lineage>
</organism>
<evidence type="ECO:0000313" key="3">
    <source>
        <dbReference type="EMBL" id="CAG8956753.1"/>
    </source>
</evidence>
<protein>
    <recommendedName>
        <fullName evidence="2">Azaphilone pigments biosynthesis cluster protein L N-terminal domain-containing protein</fullName>
    </recommendedName>
</protein>
<feature type="compositionally biased region" description="Polar residues" evidence="1">
    <location>
        <begin position="692"/>
        <end position="705"/>
    </location>
</feature>
<feature type="region of interest" description="Disordered" evidence="1">
    <location>
        <begin position="515"/>
        <end position="577"/>
    </location>
</feature>
<dbReference type="PANTHER" id="PTHR36167:SF3">
    <property type="entry name" value="C2H2 FINGER DOMAIN TRANSCRIPTION FACTOR (EUROFUNG)-RELATED"/>
    <property type="match status" value="1"/>
</dbReference>
<feature type="domain" description="Azaphilone pigments biosynthesis cluster protein L N-terminal" evidence="2">
    <location>
        <begin position="7"/>
        <end position="141"/>
    </location>
</feature>
<feature type="region of interest" description="Disordered" evidence="1">
    <location>
        <begin position="663"/>
        <end position="737"/>
    </location>
</feature>
<comment type="caution">
    <text evidence="3">The sequence shown here is derived from an EMBL/GenBank/DDBJ whole genome shotgun (WGS) entry which is preliminary data.</text>
</comment>
<name>A0A9N9PVJ0_9HELO</name>
<dbReference type="PANTHER" id="PTHR36167">
    <property type="entry name" value="C2H2 FINGER DOMAIN TRANSCRIPTION FACTOR (EUROFUNG)-RELATED"/>
    <property type="match status" value="1"/>
</dbReference>
<feature type="compositionally biased region" description="Polar residues" evidence="1">
    <location>
        <begin position="719"/>
        <end position="737"/>
    </location>
</feature>
<gene>
    <name evidence="3" type="ORF">HYFRA_00011142</name>
</gene>
<evidence type="ECO:0000313" key="4">
    <source>
        <dbReference type="Proteomes" id="UP000696280"/>
    </source>
</evidence>
<keyword evidence="4" id="KW-1185">Reference proteome</keyword>
<feature type="compositionally biased region" description="Polar residues" evidence="1">
    <location>
        <begin position="881"/>
        <end position="897"/>
    </location>
</feature>
<dbReference type="InterPro" id="IPR031348">
    <property type="entry name" value="PigL_N"/>
</dbReference>
<evidence type="ECO:0000259" key="2">
    <source>
        <dbReference type="Pfam" id="PF17111"/>
    </source>
</evidence>
<dbReference type="AlphaFoldDB" id="A0A9N9PVJ0"/>
<feature type="compositionally biased region" description="Polar residues" evidence="1">
    <location>
        <begin position="667"/>
        <end position="677"/>
    </location>
</feature>